<evidence type="ECO:0000313" key="2">
    <source>
        <dbReference type="EMBL" id="KAE8369646.1"/>
    </source>
</evidence>
<dbReference type="EMBL" id="ML737572">
    <property type="protein sequence ID" value="KAE8369646.1"/>
    <property type="molecule type" value="Genomic_DNA"/>
</dbReference>
<name>A0A5N7AKB9_9EURO</name>
<proteinExistence type="predicted"/>
<accession>A0A5N7AKB9</accession>
<evidence type="ECO:0000313" key="3">
    <source>
        <dbReference type="Proteomes" id="UP000326268"/>
    </source>
</evidence>
<keyword evidence="3" id="KW-1185">Reference proteome</keyword>
<sequence>MHSSTLLPLTQLPSSLPLGSTAPKTQPSYCDPVKGTTYYGVNTKCSVAMARKAPASLVGSRRSNVTMSSPYVKDVNIVA</sequence>
<feature type="region of interest" description="Disordered" evidence="1">
    <location>
        <begin position="1"/>
        <end position="25"/>
    </location>
</feature>
<reference evidence="2 3" key="1">
    <citation type="submission" date="2019-04" db="EMBL/GenBank/DDBJ databases">
        <title>Friends and foes A comparative genomics studyof 23 Aspergillus species from section Flavi.</title>
        <authorList>
            <consortium name="DOE Joint Genome Institute"/>
            <person name="Kjaerbolling I."/>
            <person name="Vesth T."/>
            <person name="Frisvad J.C."/>
            <person name="Nybo J.L."/>
            <person name="Theobald S."/>
            <person name="Kildgaard S."/>
            <person name="Isbrandt T."/>
            <person name="Kuo A."/>
            <person name="Sato A."/>
            <person name="Lyhne E.K."/>
            <person name="Kogle M.E."/>
            <person name="Wiebenga A."/>
            <person name="Kun R.S."/>
            <person name="Lubbers R.J."/>
            <person name="Makela M.R."/>
            <person name="Barry K."/>
            <person name="Chovatia M."/>
            <person name="Clum A."/>
            <person name="Daum C."/>
            <person name="Haridas S."/>
            <person name="He G."/>
            <person name="LaButti K."/>
            <person name="Lipzen A."/>
            <person name="Mondo S."/>
            <person name="Riley R."/>
            <person name="Salamov A."/>
            <person name="Simmons B.A."/>
            <person name="Magnuson J.K."/>
            <person name="Henrissat B."/>
            <person name="Mortensen U.H."/>
            <person name="Larsen T.O."/>
            <person name="Devries R.P."/>
            <person name="Grigoriev I.V."/>
            <person name="Machida M."/>
            <person name="Baker S.E."/>
            <person name="Andersen M.R."/>
        </authorList>
    </citation>
    <scope>NUCLEOTIDE SEQUENCE [LARGE SCALE GENOMIC DNA]</scope>
    <source>
        <strain evidence="2 3">CBS 763.97</strain>
    </source>
</reference>
<evidence type="ECO:0000256" key="1">
    <source>
        <dbReference type="SAM" id="MobiDB-lite"/>
    </source>
</evidence>
<feature type="compositionally biased region" description="Low complexity" evidence="1">
    <location>
        <begin position="1"/>
        <end position="21"/>
    </location>
</feature>
<dbReference type="GeneID" id="43649606"/>
<gene>
    <name evidence="2" type="ORF">BDV27DRAFT_120627</name>
</gene>
<protein>
    <submittedName>
        <fullName evidence="2">Uncharacterized protein</fullName>
    </submittedName>
</protein>
<dbReference type="AlphaFoldDB" id="A0A5N7AKB9"/>
<dbReference type="Proteomes" id="UP000326268">
    <property type="component" value="Unassembled WGS sequence"/>
</dbReference>
<organism evidence="2 3">
    <name type="scientific">Aspergillus caelatus</name>
    <dbReference type="NCBI Taxonomy" id="61420"/>
    <lineage>
        <taxon>Eukaryota</taxon>
        <taxon>Fungi</taxon>
        <taxon>Dikarya</taxon>
        <taxon>Ascomycota</taxon>
        <taxon>Pezizomycotina</taxon>
        <taxon>Eurotiomycetes</taxon>
        <taxon>Eurotiomycetidae</taxon>
        <taxon>Eurotiales</taxon>
        <taxon>Aspergillaceae</taxon>
        <taxon>Aspergillus</taxon>
        <taxon>Aspergillus subgen. Circumdati</taxon>
    </lineage>
</organism>
<dbReference type="RefSeq" id="XP_031932727.1">
    <property type="nucleotide sequence ID" value="XM_032065160.1"/>
</dbReference>